<feature type="domain" description="Homeobox" evidence="14">
    <location>
        <begin position="162"/>
        <end position="222"/>
    </location>
</feature>
<dbReference type="GO" id="GO:0000978">
    <property type="term" value="F:RNA polymerase II cis-regulatory region sequence-specific DNA binding"/>
    <property type="evidence" value="ECO:0000318"/>
    <property type="project" value="GO_Central"/>
</dbReference>
<evidence type="ECO:0000256" key="12">
    <source>
        <dbReference type="RuleBase" id="RU000682"/>
    </source>
</evidence>
<keyword evidence="5" id="KW-0805">Transcription regulation</keyword>
<evidence type="ECO:0000256" key="13">
    <source>
        <dbReference type="SAM" id="MobiDB-lite"/>
    </source>
</evidence>
<dbReference type="InterPro" id="IPR017970">
    <property type="entry name" value="Homeobox_CS"/>
</dbReference>
<protein>
    <recommendedName>
        <fullName evidence="10">Paired box protein Pax-6</fullName>
    </recommendedName>
</protein>
<name>A0A8V0XXN4_CHICK</name>
<dbReference type="InterPro" id="IPR001356">
    <property type="entry name" value="HD"/>
</dbReference>
<dbReference type="GeneTree" id="ENSGT00940000161709"/>
<feature type="DNA-binding region" description="Homeobox" evidence="11">
    <location>
        <begin position="164"/>
        <end position="223"/>
    </location>
</feature>
<dbReference type="GO" id="GO:0030900">
    <property type="term" value="P:forebrain development"/>
    <property type="evidence" value="ECO:0000318"/>
    <property type="project" value="GO_Central"/>
</dbReference>
<sequence>AHGASPCSSPAPAASISSGGSTPTAAPSPRAKGTASSNWRRTAVRSTDISRSLQVSNGCVSKILSRYYRTGSVGPKRLGGWKRRAVPPHVEERIAQLKRERPSVFAWEIRRQLHVEGGGGKRGTPSLPFTPPPPSQPPSQLQNPGPPQGPPRGPPQGPPPRRSRQRSRTVLSQQQCKALEEEFQRGQYPDSSTRRRLAATTQLPDTTIQVWFSNRRAKWRREAMQRMEANGAGSWCEWLLSPPSTTAPISAQNLPAAPPPSLLEPLGAPPGLPAPLHLCTPRPCSWDDGCCGSSPLPPPWQPLEGPPLTLLPSCPPLHPTAHLHAPPCPWL</sequence>
<dbReference type="Ensembl" id="ENSGALT00010014945.1">
    <property type="protein sequence ID" value="ENSGALP00010008798.1"/>
    <property type="gene ID" value="ENSGALG00010006271.1"/>
</dbReference>
<dbReference type="GO" id="GO:0005634">
    <property type="term" value="C:nucleus"/>
    <property type="evidence" value="ECO:0007669"/>
    <property type="project" value="UniProtKB-SubCell"/>
</dbReference>
<reference evidence="16" key="3">
    <citation type="submission" date="2025-09" db="UniProtKB">
        <authorList>
            <consortium name="Ensembl"/>
        </authorList>
    </citation>
    <scope>IDENTIFICATION</scope>
    <source>
        <strain evidence="16">broiler</strain>
    </source>
</reference>
<dbReference type="InterPro" id="IPR036388">
    <property type="entry name" value="WH-like_DNA-bd_sf"/>
</dbReference>
<evidence type="ECO:0000256" key="1">
    <source>
        <dbReference type="ARBA" id="ARBA00004123"/>
    </source>
</evidence>
<evidence type="ECO:0000259" key="14">
    <source>
        <dbReference type="PROSITE" id="PS50071"/>
    </source>
</evidence>
<dbReference type="Pfam" id="PF00292">
    <property type="entry name" value="PAX"/>
    <property type="match status" value="1"/>
</dbReference>
<keyword evidence="6 11" id="KW-0238">DNA-binding</keyword>
<evidence type="ECO:0000256" key="7">
    <source>
        <dbReference type="ARBA" id="ARBA00023155"/>
    </source>
</evidence>
<keyword evidence="8" id="KW-0804">Transcription</keyword>
<feature type="region of interest" description="Disordered" evidence="13">
    <location>
        <begin position="1"/>
        <end position="51"/>
    </location>
</feature>
<keyword evidence="4" id="KW-0563">Paired box</keyword>
<keyword evidence="17" id="KW-1185">Reference proteome</keyword>
<dbReference type="PROSITE" id="PS51057">
    <property type="entry name" value="PAIRED_2"/>
    <property type="match status" value="1"/>
</dbReference>
<evidence type="ECO:0000256" key="6">
    <source>
        <dbReference type="ARBA" id="ARBA00023125"/>
    </source>
</evidence>
<dbReference type="PROSITE" id="PS00027">
    <property type="entry name" value="HOMEOBOX_1"/>
    <property type="match status" value="1"/>
</dbReference>
<evidence type="ECO:0000256" key="8">
    <source>
        <dbReference type="ARBA" id="ARBA00023163"/>
    </source>
</evidence>
<reference evidence="16" key="2">
    <citation type="submission" date="2025-08" db="UniProtKB">
        <authorList>
            <consortium name="Ensembl"/>
        </authorList>
    </citation>
    <scope>IDENTIFICATION</scope>
    <source>
        <strain evidence="16">broiler</strain>
    </source>
</reference>
<evidence type="ECO:0000256" key="10">
    <source>
        <dbReference type="ARBA" id="ARBA00044108"/>
    </source>
</evidence>
<evidence type="ECO:0000313" key="17">
    <source>
        <dbReference type="Proteomes" id="UP000000539"/>
    </source>
</evidence>
<dbReference type="CDD" id="cd00086">
    <property type="entry name" value="homeodomain"/>
    <property type="match status" value="1"/>
</dbReference>
<reference evidence="16" key="1">
    <citation type="submission" date="2020-11" db="EMBL/GenBank/DDBJ databases">
        <title>Gallus gallus (Chicken) genome, bGalGal1, GRCg7b, maternal haplotype autosomes + Z &amp; W.</title>
        <authorList>
            <person name="Warren W."/>
            <person name="Formenti G."/>
            <person name="Fedrigo O."/>
            <person name="Haase B."/>
            <person name="Mountcastle J."/>
            <person name="Balacco J."/>
            <person name="Tracey A."/>
            <person name="Schneider V."/>
            <person name="Okimoto R."/>
            <person name="Cheng H."/>
            <person name="Hawken R."/>
            <person name="Howe K."/>
            <person name="Jarvis E.D."/>
        </authorList>
    </citation>
    <scope>NUCLEOTIDE SEQUENCE [LARGE SCALE GENOMIC DNA]</scope>
    <source>
        <strain evidence="16">Broiler</strain>
    </source>
</reference>
<dbReference type="SUPFAM" id="SSF46689">
    <property type="entry name" value="Homeodomain-like"/>
    <property type="match status" value="2"/>
</dbReference>
<dbReference type="SMART" id="SM00351">
    <property type="entry name" value="PAX"/>
    <property type="match status" value="1"/>
</dbReference>
<dbReference type="Proteomes" id="UP000000539">
    <property type="component" value="Chromosome 1"/>
</dbReference>
<dbReference type="InterPro" id="IPR043565">
    <property type="entry name" value="PAX_fam"/>
</dbReference>
<evidence type="ECO:0000256" key="5">
    <source>
        <dbReference type="ARBA" id="ARBA00023015"/>
    </source>
</evidence>
<dbReference type="SMART" id="SM00389">
    <property type="entry name" value="HOX"/>
    <property type="match status" value="1"/>
</dbReference>
<evidence type="ECO:0000259" key="15">
    <source>
        <dbReference type="PROSITE" id="PS51057"/>
    </source>
</evidence>
<dbReference type="Gene3D" id="1.10.10.60">
    <property type="entry name" value="Homeodomain-like"/>
    <property type="match status" value="1"/>
</dbReference>
<dbReference type="GO" id="GO:0007423">
    <property type="term" value="P:sensory organ development"/>
    <property type="evidence" value="ECO:0000318"/>
    <property type="project" value="GO_Central"/>
</dbReference>
<evidence type="ECO:0000256" key="2">
    <source>
        <dbReference type="ARBA" id="ARBA00005733"/>
    </source>
</evidence>
<dbReference type="PANTHER" id="PTHR45636">
    <property type="entry name" value="PAIRED BOX PROTEIN PAX-6-RELATED-RELATED"/>
    <property type="match status" value="1"/>
</dbReference>
<feature type="compositionally biased region" description="Low complexity" evidence="13">
    <location>
        <begin position="1"/>
        <end position="25"/>
    </location>
</feature>
<feature type="compositionally biased region" description="Pro residues" evidence="13">
    <location>
        <begin position="144"/>
        <end position="160"/>
    </location>
</feature>
<dbReference type="PRINTS" id="PR00027">
    <property type="entry name" value="PAIREDBOX"/>
</dbReference>
<dbReference type="Gene3D" id="1.10.10.10">
    <property type="entry name" value="Winged helix-like DNA-binding domain superfamily/Winged helix DNA-binding domain"/>
    <property type="match status" value="2"/>
</dbReference>
<accession>A0A8V0XXN4</accession>
<dbReference type="GO" id="GO:0060041">
    <property type="term" value="P:retina development in camera-type eye"/>
    <property type="evidence" value="ECO:0000318"/>
    <property type="project" value="GO_Central"/>
</dbReference>
<evidence type="ECO:0000256" key="4">
    <source>
        <dbReference type="ARBA" id="ARBA00022724"/>
    </source>
</evidence>
<feature type="compositionally biased region" description="Polar residues" evidence="13">
    <location>
        <begin position="34"/>
        <end position="51"/>
    </location>
</feature>
<comment type="similarity">
    <text evidence="2">Belongs to the paired homeobox family.</text>
</comment>
<organism evidence="16 17">
    <name type="scientific">Gallus gallus</name>
    <name type="common">Chicken</name>
    <dbReference type="NCBI Taxonomy" id="9031"/>
    <lineage>
        <taxon>Eukaryota</taxon>
        <taxon>Metazoa</taxon>
        <taxon>Chordata</taxon>
        <taxon>Craniata</taxon>
        <taxon>Vertebrata</taxon>
        <taxon>Euteleostomi</taxon>
        <taxon>Archelosauria</taxon>
        <taxon>Archosauria</taxon>
        <taxon>Dinosauria</taxon>
        <taxon>Saurischia</taxon>
        <taxon>Theropoda</taxon>
        <taxon>Coelurosauria</taxon>
        <taxon>Aves</taxon>
        <taxon>Neognathae</taxon>
        <taxon>Galloanserae</taxon>
        <taxon>Galliformes</taxon>
        <taxon>Phasianidae</taxon>
        <taxon>Phasianinae</taxon>
        <taxon>Gallus</taxon>
    </lineage>
</organism>
<dbReference type="AlphaFoldDB" id="A0A8V0XXN4"/>
<proteinExistence type="inferred from homology"/>
<dbReference type="FunCoup" id="A0A8V0XXN4">
    <property type="interactions" value="125"/>
</dbReference>
<dbReference type="InterPro" id="IPR009057">
    <property type="entry name" value="Homeodomain-like_sf"/>
</dbReference>
<comment type="subcellular location">
    <subcellularLocation>
        <location evidence="1 11 12">Nucleus</location>
    </subcellularLocation>
</comment>
<dbReference type="PANTHER" id="PTHR45636:SF48">
    <property type="entry name" value="PAIRED BOX PROTEIN PAX-6"/>
    <property type="match status" value="1"/>
</dbReference>
<feature type="region of interest" description="Disordered" evidence="13">
    <location>
        <begin position="115"/>
        <end position="195"/>
    </location>
</feature>
<dbReference type="Pfam" id="PF00046">
    <property type="entry name" value="Homeodomain"/>
    <property type="match status" value="1"/>
</dbReference>
<evidence type="ECO:0000256" key="9">
    <source>
        <dbReference type="ARBA" id="ARBA00023242"/>
    </source>
</evidence>
<feature type="domain" description="Paired" evidence="15">
    <location>
        <begin position="11"/>
        <end position="144"/>
    </location>
</feature>
<feature type="compositionally biased region" description="Pro residues" evidence="13">
    <location>
        <begin position="128"/>
        <end position="137"/>
    </location>
</feature>
<dbReference type="GO" id="GO:0003309">
    <property type="term" value="P:type B pancreatic cell differentiation"/>
    <property type="evidence" value="ECO:0000318"/>
    <property type="project" value="GO_Central"/>
</dbReference>
<keyword evidence="9 11" id="KW-0539">Nucleus</keyword>
<dbReference type="GO" id="GO:0007420">
    <property type="term" value="P:brain development"/>
    <property type="evidence" value="ECO:0000318"/>
    <property type="project" value="GO_Central"/>
</dbReference>
<keyword evidence="3" id="KW-0217">Developmental protein</keyword>
<dbReference type="OrthoDB" id="3225452at2759"/>
<evidence type="ECO:0000256" key="3">
    <source>
        <dbReference type="ARBA" id="ARBA00022473"/>
    </source>
</evidence>
<evidence type="ECO:0000313" key="16">
    <source>
        <dbReference type="Ensembl" id="ENSGALP00010008798.1"/>
    </source>
</evidence>
<dbReference type="GO" id="GO:0006357">
    <property type="term" value="P:regulation of transcription by RNA polymerase II"/>
    <property type="evidence" value="ECO:0000318"/>
    <property type="project" value="GO_Central"/>
</dbReference>
<evidence type="ECO:0000256" key="11">
    <source>
        <dbReference type="PROSITE-ProRule" id="PRU00108"/>
    </source>
</evidence>
<keyword evidence="7 11" id="KW-0371">Homeobox</keyword>
<dbReference type="PROSITE" id="PS50071">
    <property type="entry name" value="HOMEOBOX_2"/>
    <property type="match status" value="1"/>
</dbReference>
<dbReference type="InterPro" id="IPR001523">
    <property type="entry name" value="Paired_dom"/>
</dbReference>
<dbReference type="GO" id="GO:0000981">
    <property type="term" value="F:DNA-binding transcription factor activity, RNA polymerase II-specific"/>
    <property type="evidence" value="ECO:0000318"/>
    <property type="project" value="GO_Central"/>
</dbReference>